<dbReference type="AlphaFoldDB" id="A0A314ZUX1"/>
<accession>A0A314ZUX1</accession>
<reference evidence="1 2" key="1">
    <citation type="submission" date="2018-02" db="EMBL/GenBank/DDBJ databases">
        <title>Subsurface microbial communities from deep shales in Ohio and West Virginia, USA.</title>
        <authorList>
            <person name="Wrighton K."/>
        </authorList>
    </citation>
    <scope>NUCLEOTIDE SEQUENCE [LARGE SCALE GENOMIC DNA]</scope>
    <source>
        <strain evidence="1 2">DSM 10369</strain>
    </source>
</reference>
<sequence length="29" mass="3303">MISIVTFTKSFIDLTEPKEEVLFAPLMDS</sequence>
<name>A0A314ZUX1_9EURY</name>
<organism evidence="1 2">
    <name type="scientific">Methanohalophilus euhalobius</name>
    <dbReference type="NCBI Taxonomy" id="51203"/>
    <lineage>
        <taxon>Archaea</taxon>
        <taxon>Methanobacteriati</taxon>
        <taxon>Methanobacteriota</taxon>
        <taxon>Stenosarchaea group</taxon>
        <taxon>Methanomicrobia</taxon>
        <taxon>Methanosarcinales</taxon>
        <taxon>Methanosarcinaceae</taxon>
        <taxon>Methanohalophilus</taxon>
    </lineage>
</organism>
<dbReference type="EMBL" id="PVBU01000001">
    <property type="protein sequence ID" value="PQV43805.1"/>
    <property type="molecule type" value="Genomic_DNA"/>
</dbReference>
<proteinExistence type="predicted"/>
<evidence type="ECO:0000313" key="2">
    <source>
        <dbReference type="Proteomes" id="UP000251060"/>
    </source>
</evidence>
<comment type="caution">
    <text evidence="1">The sequence shown here is derived from an EMBL/GenBank/DDBJ whole genome shotgun (WGS) entry which is preliminary data.</text>
</comment>
<protein>
    <submittedName>
        <fullName evidence="1">Uncharacterized protein</fullName>
    </submittedName>
</protein>
<gene>
    <name evidence="1" type="ORF">B0H22_101226</name>
</gene>
<evidence type="ECO:0000313" key="1">
    <source>
        <dbReference type="EMBL" id="PQV43805.1"/>
    </source>
</evidence>
<dbReference type="Proteomes" id="UP000251060">
    <property type="component" value="Unassembled WGS sequence"/>
</dbReference>